<dbReference type="CDD" id="cd06558">
    <property type="entry name" value="crotonase-like"/>
    <property type="match status" value="1"/>
</dbReference>
<proteinExistence type="inferred from homology"/>
<dbReference type="Gene3D" id="3.90.226.10">
    <property type="entry name" value="2-enoyl-CoA Hydratase, Chain A, domain 1"/>
    <property type="match status" value="1"/>
</dbReference>
<dbReference type="AlphaFoldDB" id="A0A1I6IZS7"/>
<accession>A0A1I6IZS7</accession>
<dbReference type="InterPro" id="IPR051683">
    <property type="entry name" value="Enoyl-CoA_Hydratase/Isomerase"/>
</dbReference>
<dbReference type="InterPro" id="IPR029045">
    <property type="entry name" value="ClpP/crotonase-like_dom_sf"/>
</dbReference>
<protein>
    <submittedName>
        <fullName evidence="2">Polyketide biosynthesis enoyl-CoA hydratase PksH</fullName>
    </submittedName>
</protein>
<keyword evidence="3" id="KW-1185">Reference proteome</keyword>
<dbReference type="PANTHER" id="PTHR42964:SF1">
    <property type="entry name" value="POLYKETIDE BIOSYNTHESIS ENOYL-COA HYDRATASE PKSH-RELATED"/>
    <property type="match status" value="1"/>
</dbReference>
<dbReference type="PANTHER" id="PTHR42964">
    <property type="entry name" value="ENOYL-COA HYDRATASE"/>
    <property type="match status" value="1"/>
</dbReference>
<organism evidence="2 3">
    <name type="scientific">Anaeromicropila populeti</name>
    <dbReference type="NCBI Taxonomy" id="37658"/>
    <lineage>
        <taxon>Bacteria</taxon>
        <taxon>Bacillati</taxon>
        <taxon>Bacillota</taxon>
        <taxon>Clostridia</taxon>
        <taxon>Lachnospirales</taxon>
        <taxon>Lachnospiraceae</taxon>
        <taxon>Anaeromicropila</taxon>
    </lineage>
</organism>
<dbReference type="SUPFAM" id="SSF52096">
    <property type="entry name" value="ClpP/crotonase"/>
    <property type="match status" value="1"/>
</dbReference>
<evidence type="ECO:0000256" key="1">
    <source>
        <dbReference type="ARBA" id="ARBA00005254"/>
    </source>
</evidence>
<dbReference type="OrthoDB" id="9775794at2"/>
<dbReference type="NCBIfam" id="NF005498">
    <property type="entry name" value="PRK07112.1"/>
    <property type="match status" value="1"/>
</dbReference>
<sequence>MEYESLNVIFKDKVCFIHMNGNNTICEKLVKEFLNVLQKCEEKVTIIVIEGTQEVFCFGADFNEIKEQVENNYAKNYQDLLYTLWYKLATGPYITIAHVCGKANAGGIGFVAACDIVLANKSAKFSLSEMLFGIYPACVMPFLIVRVGFQHANYMTLLTRAVSAEKAYEWGLVDEVSENSKSVLGIYLLRLKYLAKSSICEYKAYMTKYRSILSENKEYAIEANRNMFSNPITLDNIVKYLDNGKLPWS</sequence>
<dbReference type="EMBL" id="FOYZ01000004">
    <property type="protein sequence ID" value="SFR72265.1"/>
    <property type="molecule type" value="Genomic_DNA"/>
</dbReference>
<dbReference type="Pfam" id="PF00378">
    <property type="entry name" value="ECH_1"/>
    <property type="match status" value="1"/>
</dbReference>
<reference evidence="2 3" key="1">
    <citation type="submission" date="2016-10" db="EMBL/GenBank/DDBJ databases">
        <authorList>
            <person name="de Groot N.N."/>
        </authorList>
    </citation>
    <scope>NUCLEOTIDE SEQUENCE [LARGE SCALE GENOMIC DNA]</scope>
    <source>
        <strain evidence="2 3">743A</strain>
    </source>
</reference>
<gene>
    <name evidence="2" type="ORF">SAMN05661086_01300</name>
</gene>
<evidence type="ECO:0000313" key="3">
    <source>
        <dbReference type="Proteomes" id="UP000199659"/>
    </source>
</evidence>
<dbReference type="STRING" id="37658.SAMN05661086_01300"/>
<comment type="similarity">
    <text evidence="1">Belongs to the enoyl-CoA hydratase/isomerase family.</text>
</comment>
<dbReference type="GO" id="GO:0003824">
    <property type="term" value="F:catalytic activity"/>
    <property type="evidence" value="ECO:0007669"/>
    <property type="project" value="UniProtKB-ARBA"/>
</dbReference>
<evidence type="ECO:0000313" key="2">
    <source>
        <dbReference type="EMBL" id="SFR72265.1"/>
    </source>
</evidence>
<name>A0A1I6IZS7_9FIRM</name>
<dbReference type="Proteomes" id="UP000199659">
    <property type="component" value="Unassembled WGS sequence"/>
</dbReference>
<dbReference type="InterPro" id="IPR001753">
    <property type="entry name" value="Enoyl-CoA_hydra/iso"/>
</dbReference>
<dbReference type="RefSeq" id="WP_092559883.1">
    <property type="nucleotide sequence ID" value="NZ_FOYZ01000004.1"/>
</dbReference>